<feature type="transmembrane region" description="Helical" evidence="5">
    <location>
        <begin position="252"/>
        <end position="272"/>
    </location>
</feature>
<dbReference type="PANTHER" id="PTHR23537">
    <property type="match status" value="1"/>
</dbReference>
<gene>
    <name evidence="7" type="ORF">DI565_13680</name>
</gene>
<comment type="caution">
    <text evidence="7">The sequence shown here is derived from an EMBL/GenBank/DDBJ whole genome shotgun (WGS) entry which is preliminary data.</text>
</comment>
<feature type="transmembrane region" description="Helical" evidence="5">
    <location>
        <begin position="305"/>
        <end position="326"/>
    </location>
</feature>
<dbReference type="Proteomes" id="UP000249577">
    <property type="component" value="Unassembled WGS sequence"/>
</dbReference>
<evidence type="ECO:0000256" key="1">
    <source>
        <dbReference type="ARBA" id="ARBA00004141"/>
    </source>
</evidence>
<dbReference type="InterPro" id="IPR020846">
    <property type="entry name" value="MFS_dom"/>
</dbReference>
<comment type="subcellular location">
    <subcellularLocation>
        <location evidence="1">Membrane</location>
        <topology evidence="1">Multi-pass membrane protein</topology>
    </subcellularLocation>
</comment>
<sequence length="395" mass="39091">MPHHDSQPRAALLAVLALAVAPAIGLGIGRFAYALVLPDMQADFGWSYSEAGLPNALNAFGYFVGAVLARRAAALAGLLRLVIASSVVAALATLLSAAVGDLATLCALRVVSGLAGAFGLVAGGACAIAFSEGAGERRSLAISAFYVGPPFGIVLSALVAPAALAFGGEGAWRAAQAALGVASLALLGTFLSPSLRRVGAASIDAAGRRAPLAPMAPMLAGYACFGAGYIAYMTFMIAFLRQDAAPLVEQSAFWSAIGLAGLVSPLVWAGAFRRLDGGLGAAAAMLVTTAGAAAPLLTRAFAGEIVSAVVFGLGVFATTAATTVFLQRSLPPAEWASGVGAMTVAFSLGQTAGPVVSGAATDLFGGLGAGLGVGAALLLLGALLAVAQKPLARRP</sequence>
<evidence type="ECO:0000256" key="3">
    <source>
        <dbReference type="ARBA" id="ARBA00022989"/>
    </source>
</evidence>
<evidence type="ECO:0000313" key="8">
    <source>
        <dbReference type="Proteomes" id="UP000249577"/>
    </source>
</evidence>
<dbReference type="InterPro" id="IPR036259">
    <property type="entry name" value="MFS_trans_sf"/>
</dbReference>
<dbReference type="GO" id="GO:0005886">
    <property type="term" value="C:plasma membrane"/>
    <property type="evidence" value="ECO:0007669"/>
    <property type="project" value="TreeGrafter"/>
</dbReference>
<organism evidence="7 8">
    <name type="scientific">Ancylobacter novellus</name>
    <name type="common">Thiobacillus novellus</name>
    <dbReference type="NCBI Taxonomy" id="921"/>
    <lineage>
        <taxon>Bacteria</taxon>
        <taxon>Pseudomonadati</taxon>
        <taxon>Pseudomonadota</taxon>
        <taxon>Alphaproteobacteria</taxon>
        <taxon>Hyphomicrobiales</taxon>
        <taxon>Xanthobacteraceae</taxon>
        <taxon>Ancylobacter</taxon>
    </lineage>
</organism>
<keyword evidence="4 5" id="KW-0472">Membrane</keyword>
<feature type="transmembrane region" description="Helical" evidence="5">
    <location>
        <begin position="143"/>
        <end position="168"/>
    </location>
</feature>
<dbReference type="InterPro" id="IPR010645">
    <property type="entry name" value="MFS_4"/>
</dbReference>
<dbReference type="GO" id="GO:0022857">
    <property type="term" value="F:transmembrane transporter activity"/>
    <property type="evidence" value="ECO:0007669"/>
    <property type="project" value="InterPro"/>
</dbReference>
<dbReference type="AlphaFoldDB" id="A0A2W5K9N4"/>
<evidence type="ECO:0000259" key="6">
    <source>
        <dbReference type="PROSITE" id="PS50850"/>
    </source>
</evidence>
<proteinExistence type="predicted"/>
<dbReference type="Pfam" id="PF06779">
    <property type="entry name" value="MFS_4"/>
    <property type="match status" value="1"/>
</dbReference>
<keyword evidence="3 5" id="KW-1133">Transmembrane helix</keyword>
<accession>A0A2W5K9N4</accession>
<reference evidence="7 8" key="1">
    <citation type="submission" date="2017-08" db="EMBL/GenBank/DDBJ databases">
        <title>Infants hospitalized years apart are colonized by the same room-sourced microbial strains.</title>
        <authorList>
            <person name="Brooks B."/>
            <person name="Olm M.R."/>
            <person name="Firek B.A."/>
            <person name="Baker R."/>
            <person name="Thomas B.C."/>
            <person name="Morowitz M.J."/>
            <person name="Banfield J.F."/>
        </authorList>
    </citation>
    <scope>NUCLEOTIDE SEQUENCE [LARGE SCALE GENOMIC DNA]</scope>
    <source>
        <strain evidence="7">S2_005_003_R2_43</strain>
    </source>
</reference>
<feature type="transmembrane region" description="Helical" evidence="5">
    <location>
        <begin position="81"/>
        <end position="99"/>
    </location>
</feature>
<protein>
    <submittedName>
        <fullName evidence="7">MFS transporter</fullName>
    </submittedName>
</protein>
<feature type="transmembrane region" description="Helical" evidence="5">
    <location>
        <begin position="279"/>
        <end position="299"/>
    </location>
</feature>
<dbReference type="Gene3D" id="1.20.1250.20">
    <property type="entry name" value="MFS general substrate transporter like domains"/>
    <property type="match status" value="1"/>
</dbReference>
<dbReference type="EMBL" id="QFPN01000007">
    <property type="protein sequence ID" value="PZQ13591.1"/>
    <property type="molecule type" value="Genomic_DNA"/>
</dbReference>
<feature type="transmembrane region" description="Helical" evidence="5">
    <location>
        <begin position="338"/>
        <end position="357"/>
    </location>
</feature>
<dbReference type="InterPro" id="IPR005829">
    <property type="entry name" value="Sugar_transporter_CS"/>
</dbReference>
<evidence type="ECO:0000313" key="7">
    <source>
        <dbReference type="EMBL" id="PZQ13591.1"/>
    </source>
</evidence>
<name>A0A2W5K9N4_ANCNO</name>
<keyword evidence="2 5" id="KW-0812">Transmembrane</keyword>
<dbReference type="PANTHER" id="PTHR23537:SF1">
    <property type="entry name" value="SUGAR TRANSPORTER"/>
    <property type="match status" value="1"/>
</dbReference>
<feature type="domain" description="Major facilitator superfamily (MFS) profile" evidence="6">
    <location>
        <begin position="11"/>
        <end position="393"/>
    </location>
</feature>
<feature type="transmembrane region" description="Helical" evidence="5">
    <location>
        <begin position="111"/>
        <end position="131"/>
    </location>
</feature>
<feature type="transmembrane region" description="Helical" evidence="5">
    <location>
        <begin position="363"/>
        <end position="387"/>
    </location>
</feature>
<feature type="transmembrane region" description="Helical" evidence="5">
    <location>
        <begin position="51"/>
        <end position="69"/>
    </location>
</feature>
<dbReference type="SUPFAM" id="SSF103473">
    <property type="entry name" value="MFS general substrate transporter"/>
    <property type="match status" value="1"/>
</dbReference>
<evidence type="ECO:0000256" key="4">
    <source>
        <dbReference type="ARBA" id="ARBA00023136"/>
    </source>
</evidence>
<evidence type="ECO:0000256" key="5">
    <source>
        <dbReference type="SAM" id="Phobius"/>
    </source>
</evidence>
<evidence type="ECO:0000256" key="2">
    <source>
        <dbReference type="ARBA" id="ARBA00022692"/>
    </source>
</evidence>
<dbReference type="PROSITE" id="PS50850">
    <property type="entry name" value="MFS"/>
    <property type="match status" value="1"/>
</dbReference>
<dbReference type="PROSITE" id="PS00216">
    <property type="entry name" value="SUGAR_TRANSPORT_1"/>
    <property type="match status" value="1"/>
</dbReference>
<feature type="transmembrane region" description="Helical" evidence="5">
    <location>
        <begin position="216"/>
        <end position="240"/>
    </location>
</feature>
<feature type="transmembrane region" description="Helical" evidence="5">
    <location>
        <begin position="174"/>
        <end position="195"/>
    </location>
</feature>